<evidence type="ECO:0000259" key="2">
    <source>
        <dbReference type="Pfam" id="PF12695"/>
    </source>
</evidence>
<accession>A0AAN9B3C1</accession>
<dbReference type="InterPro" id="IPR029059">
    <property type="entry name" value="AB_hydrolase_5"/>
</dbReference>
<keyword evidence="1" id="KW-0732">Signal</keyword>
<sequence length="393" mass="42339">MCRPAVLFLTVVAVVIVVASVVGAVKPVVIPPTRNATTEAALIIVPAGKISGLAYKPLATTIQHVSSAKLWIVLLTDWLAGFPNPAELPIGVSDATSALKKQGMLSDNVFLAGHSLGGENVAPYGTKHGKKRLKGVLLYGAYMTRLDVPLTDYPVPVMHLSGDLDGRVRITRIADTFQELQQSVSKNQSAMYRTPVVIMRGVNHAQFASGPVPAKMTFYDLKAEVSSATAYQLIANQTAAFITTSLAVPGEDLTNAKNILNSSYSETNAIFEPLLRLKAFDVNTHNSDVWGVSAQVQMSRLSNYSIRVTNQILTSEKDFVTSKPSIDTTSPGTPLVRTLSHVRYVPNPGDLPTFTHSPMYVAVKMKSFAAIHNATHLQPGISTNITCKDINEV</sequence>
<name>A0AAN9B3C1_9CAEN</name>
<reference evidence="3 4" key="1">
    <citation type="submission" date="2024-02" db="EMBL/GenBank/DDBJ databases">
        <title>Chromosome-scale genome assembly of the rough periwinkle Littorina saxatilis.</title>
        <authorList>
            <person name="De Jode A."/>
            <person name="Faria R."/>
            <person name="Formenti G."/>
            <person name="Sims Y."/>
            <person name="Smith T.P."/>
            <person name="Tracey A."/>
            <person name="Wood J.M.D."/>
            <person name="Zagrodzka Z.B."/>
            <person name="Johannesson K."/>
            <person name="Butlin R.K."/>
            <person name="Leder E.H."/>
        </authorList>
    </citation>
    <scope>NUCLEOTIDE SEQUENCE [LARGE SCALE GENOMIC DNA]</scope>
    <source>
        <strain evidence="3">Snail1</strain>
        <tissue evidence="3">Muscle</tissue>
    </source>
</reference>
<organism evidence="3 4">
    <name type="scientific">Littorina saxatilis</name>
    <dbReference type="NCBI Taxonomy" id="31220"/>
    <lineage>
        <taxon>Eukaryota</taxon>
        <taxon>Metazoa</taxon>
        <taxon>Spiralia</taxon>
        <taxon>Lophotrochozoa</taxon>
        <taxon>Mollusca</taxon>
        <taxon>Gastropoda</taxon>
        <taxon>Caenogastropoda</taxon>
        <taxon>Littorinimorpha</taxon>
        <taxon>Littorinoidea</taxon>
        <taxon>Littorinidae</taxon>
        <taxon>Littorina</taxon>
    </lineage>
</organism>
<proteinExistence type="predicted"/>
<feature type="domain" description="Alpha/beta hydrolase fold-5" evidence="2">
    <location>
        <begin position="85"/>
        <end position="208"/>
    </location>
</feature>
<dbReference type="Proteomes" id="UP001374579">
    <property type="component" value="Unassembled WGS sequence"/>
</dbReference>
<dbReference type="GO" id="GO:0016787">
    <property type="term" value="F:hydrolase activity"/>
    <property type="evidence" value="ECO:0007669"/>
    <property type="project" value="InterPro"/>
</dbReference>
<evidence type="ECO:0000313" key="4">
    <source>
        <dbReference type="Proteomes" id="UP001374579"/>
    </source>
</evidence>
<protein>
    <recommendedName>
        <fullName evidence="2">Alpha/beta hydrolase fold-5 domain-containing protein</fullName>
    </recommendedName>
</protein>
<evidence type="ECO:0000313" key="3">
    <source>
        <dbReference type="EMBL" id="KAK7098333.1"/>
    </source>
</evidence>
<keyword evidence="4" id="KW-1185">Reference proteome</keyword>
<dbReference type="SUPFAM" id="SSF53474">
    <property type="entry name" value="alpha/beta-Hydrolases"/>
    <property type="match status" value="1"/>
</dbReference>
<dbReference type="InterPro" id="IPR029058">
    <property type="entry name" value="AB_hydrolase_fold"/>
</dbReference>
<dbReference type="EMBL" id="JBAMIC010000012">
    <property type="protein sequence ID" value="KAK7098333.1"/>
    <property type="molecule type" value="Genomic_DNA"/>
</dbReference>
<comment type="caution">
    <text evidence="3">The sequence shown here is derived from an EMBL/GenBank/DDBJ whole genome shotgun (WGS) entry which is preliminary data.</text>
</comment>
<gene>
    <name evidence="3" type="ORF">V1264_002657</name>
</gene>
<feature type="chain" id="PRO_5042981016" description="Alpha/beta hydrolase fold-5 domain-containing protein" evidence="1">
    <location>
        <begin position="25"/>
        <end position="393"/>
    </location>
</feature>
<evidence type="ECO:0000256" key="1">
    <source>
        <dbReference type="SAM" id="SignalP"/>
    </source>
</evidence>
<dbReference type="AlphaFoldDB" id="A0AAN9B3C1"/>
<dbReference type="Pfam" id="PF12695">
    <property type="entry name" value="Abhydrolase_5"/>
    <property type="match status" value="1"/>
</dbReference>
<dbReference type="Gene3D" id="3.40.50.1820">
    <property type="entry name" value="alpha/beta hydrolase"/>
    <property type="match status" value="1"/>
</dbReference>
<feature type="signal peptide" evidence="1">
    <location>
        <begin position="1"/>
        <end position="24"/>
    </location>
</feature>